<keyword evidence="3" id="KW-1185">Reference proteome</keyword>
<organism evidence="2 3">
    <name type="scientific">Artemisia annua</name>
    <name type="common">Sweet wormwood</name>
    <dbReference type="NCBI Taxonomy" id="35608"/>
    <lineage>
        <taxon>Eukaryota</taxon>
        <taxon>Viridiplantae</taxon>
        <taxon>Streptophyta</taxon>
        <taxon>Embryophyta</taxon>
        <taxon>Tracheophyta</taxon>
        <taxon>Spermatophyta</taxon>
        <taxon>Magnoliopsida</taxon>
        <taxon>eudicotyledons</taxon>
        <taxon>Gunneridae</taxon>
        <taxon>Pentapetalae</taxon>
        <taxon>asterids</taxon>
        <taxon>campanulids</taxon>
        <taxon>Asterales</taxon>
        <taxon>Asteraceae</taxon>
        <taxon>Asteroideae</taxon>
        <taxon>Anthemideae</taxon>
        <taxon>Artemisiinae</taxon>
        <taxon>Artemisia</taxon>
    </lineage>
</organism>
<evidence type="ECO:0000313" key="2">
    <source>
        <dbReference type="EMBL" id="PWA62148.1"/>
    </source>
</evidence>
<dbReference type="EMBL" id="PKPP01004934">
    <property type="protein sequence ID" value="PWA62148.1"/>
    <property type="molecule type" value="Genomic_DNA"/>
</dbReference>
<dbReference type="AlphaFoldDB" id="A0A2U1MLM0"/>
<comment type="caution">
    <text evidence="2">The sequence shown here is derived from an EMBL/GenBank/DDBJ whole genome shotgun (WGS) entry which is preliminary data.</text>
</comment>
<gene>
    <name evidence="2" type="ORF">CTI12_AA233030</name>
</gene>
<feature type="compositionally biased region" description="Polar residues" evidence="1">
    <location>
        <begin position="53"/>
        <end position="83"/>
    </location>
</feature>
<evidence type="ECO:0000256" key="1">
    <source>
        <dbReference type="SAM" id="MobiDB-lite"/>
    </source>
</evidence>
<feature type="compositionally biased region" description="Basic and acidic residues" evidence="1">
    <location>
        <begin position="26"/>
        <end position="52"/>
    </location>
</feature>
<evidence type="ECO:0000313" key="3">
    <source>
        <dbReference type="Proteomes" id="UP000245207"/>
    </source>
</evidence>
<feature type="region of interest" description="Disordered" evidence="1">
    <location>
        <begin position="26"/>
        <end position="83"/>
    </location>
</feature>
<proteinExistence type="predicted"/>
<dbReference type="Proteomes" id="UP000245207">
    <property type="component" value="Unassembled WGS sequence"/>
</dbReference>
<name>A0A2U1MLM0_ARTAN</name>
<reference evidence="2 3" key="1">
    <citation type="journal article" date="2018" name="Mol. Plant">
        <title>The genome of Artemisia annua provides insight into the evolution of Asteraceae family and artemisinin biosynthesis.</title>
        <authorList>
            <person name="Shen Q."/>
            <person name="Zhang L."/>
            <person name="Liao Z."/>
            <person name="Wang S."/>
            <person name="Yan T."/>
            <person name="Shi P."/>
            <person name="Liu M."/>
            <person name="Fu X."/>
            <person name="Pan Q."/>
            <person name="Wang Y."/>
            <person name="Lv Z."/>
            <person name="Lu X."/>
            <person name="Zhang F."/>
            <person name="Jiang W."/>
            <person name="Ma Y."/>
            <person name="Chen M."/>
            <person name="Hao X."/>
            <person name="Li L."/>
            <person name="Tang Y."/>
            <person name="Lv G."/>
            <person name="Zhou Y."/>
            <person name="Sun X."/>
            <person name="Brodelius P.E."/>
            <person name="Rose J.K.C."/>
            <person name="Tang K."/>
        </authorList>
    </citation>
    <scope>NUCLEOTIDE SEQUENCE [LARGE SCALE GENOMIC DNA]</scope>
    <source>
        <strain evidence="3">cv. Huhao1</strain>
        <tissue evidence="2">Leaf</tissue>
    </source>
</reference>
<protein>
    <submittedName>
        <fullName evidence="2">Uncharacterized protein</fullName>
    </submittedName>
</protein>
<sequence length="170" mass="19006">MDPLTPNRVAFSGLAGVASRNGYYKQEYRKKVGPNNKEKQTVTENQNNRKENNGVQSNKGKENNNMQSTRGKENNATQSNTGNRYEALNILIEEDGRQKEQDDVNGNKEDVYENRDGIAQTMVANIVNGKSAMDPLTPNRVAFSGLAGVASRSLVQDMFNFRLRNLFESN</sequence>
<accession>A0A2U1MLM0</accession>